<dbReference type="KEGG" id="mri:Mal4_17850"/>
<name>A0A517Z4R7_9PLAN</name>
<accession>A0A517Z4R7</accession>
<gene>
    <name evidence="1" type="ORF">Mal4_17850</name>
</gene>
<dbReference type="EMBL" id="CP036275">
    <property type="protein sequence ID" value="QDU37471.1"/>
    <property type="molecule type" value="Genomic_DNA"/>
</dbReference>
<organism evidence="1 2">
    <name type="scientific">Maioricimonas rarisocia</name>
    <dbReference type="NCBI Taxonomy" id="2528026"/>
    <lineage>
        <taxon>Bacteria</taxon>
        <taxon>Pseudomonadati</taxon>
        <taxon>Planctomycetota</taxon>
        <taxon>Planctomycetia</taxon>
        <taxon>Planctomycetales</taxon>
        <taxon>Planctomycetaceae</taxon>
        <taxon>Maioricimonas</taxon>
    </lineage>
</organism>
<dbReference type="Proteomes" id="UP000320496">
    <property type="component" value="Chromosome"/>
</dbReference>
<evidence type="ECO:0000313" key="2">
    <source>
        <dbReference type="Proteomes" id="UP000320496"/>
    </source>
</evidence>
<proteinExistence type="predicted"/>
<evidence type="ECO:0008006" key="3">
    <source>
        <dbReference type="Google" id="ProtNLM"/>
    </source>
</evidence>
<dbReference type="Gene3D" id="2.60.40.10">
    <property type="entry name" value="Immunoglobulins"/>
    <property type="match status" value="1"/>
</dbReference>
<dbReference type="AlphaFoldDB" id="A0A517Z4R7"/>
<keyword evidence="2" id="KW-1185">Reference proteome</keyword>
<reference evidence="1 2" key="1">
    <citation type="submission" date="2019-02" db="EMBL/GenBank/DDBJ databases">
        <title>Deep-cultivation of Planctomycetes and their phenomic and genomic characterization uncovers novel biology.</title>
        <authorList>
            <person name="Wiegand S."/>
            <person name="Jogler M."/>
            <person name="Boedeker C."/>
            <person name="Pinto D."/>
            <person name="Vollmers J."/>
            <person name="Rivas-Marin E."/>
            <person name="Kohn T."/>
            <person name="Peeters S.H."/>
            <person name="Heuer A."/>
            <person name="Rast P."/>
            <person name="Oberbeckmann S."/>
            <person name="Bunk B."/>
            <person name="Jeske O."/>
            <person name="Meyerdierks A."/>
            <person name="Storesund J.E."/>
            <person name="Kallscheuer N."/>
            <person name="Luecker S."/>
            <person name="Lage O.M."/>
            <person name="Pohl T."/>
            <person name="Merkel B.J."/>
            <person name="Hornburger P."/>
            <person name="Mueller R.-W."/>
            <person name="Bruemmer F."/>
            <person name="Labrenz M."/>
            <person name="Spormann A.M."/>
            <person name="Op den Camp H."/>
            <person name="Overmann J."/>
            <person name="Amann R."/>
            <person name="Jetten M.S.M."/>
            <person name="Mascher T."/>
            <person name="Medema M.H."/>
            <person name="Devos D.P."/>
            <person name="Kaster A.-K."/>
            <person name="Ovreas L."/>
            <person name="Rohde M."/>
            <person name="Galperin M.Y."/>
            <person name="Jogler C."/>
        </authorList>
    </citation>
    <scope>NUCLEOTIDE SEQUENCE [LARGE SCALE GENOMIC DNA]</scope>
    <source>
        <strain evidence="1 2">Mal4</strain>
    </source>
</reference>
<protein>
    <recommendedName>
        <fullName evidence="3">DUF1573 domain-containing protein</fullName>
    </recommendedName>
</protein>
<sequence length="349" mass="36962">MTMLRDTFPCRSTHTSTVLLCRMIVWGCCLSLVTCGCDSAEQSHAEPEFGATKRVFALGQGVPGTNLSGQITLFNNSETELAVKAKPSCGCTEFSPMTFTIPPHGTQQCDVSLDLPDTPGADRKATIHFEAAGSGGVRTASCIVQASSHTPLAVTPASISRTQLATGAVPSPLRLSVSLTDLLPLSSSPADIVVDAPDVMRVRQLATDGRDSEWELSFTEEWKGPFKETVSFTHPDSDIVVTVPVSLVVMDAASVAPHQLTATAERNEFSVIVVDRREGSPPGGVTEGRLPDGVHIASATRVQPHVFSLTLKVKDILSSGDATKRLALSVRPDGPALLLDATFTDDPGR</sequence>
<evidence type="ECO:0000313" key="1">
    <source>
        <dbReference type="EMBL" id="QDU37471.1"/>
    </source>
</evidence>
<dbReference type="InterPro" id="IPR013783">
    <property type="entry name" value="Ig-like_fold"/>
</dbReference>